<evidence type="ECO:0000256" key="1">
    <source>
        <dbReference type="ARBA" id="ARBA00005872"/>
    </source>
</evidence>
<evidence type="ECO:0000313" key="6">
    <source>
        <dbReference type="Proteomes" id="UP001497525"/>
    </source>
</evidence>
<feature type="compositionally biased region" description="Polar residues" evidence="4">
    <location>
        <begin position="298"/>
        <end position="311"/>
    </location>
</feature>
<name>A0AAV2T2I7_CALDB</name>
<reference evidence="5" key="1">
    <citation type="submission" date="2024-06" db="EMBL/GenBank/DDBJ databases">
        <authorList>
            <person name="Liu X."/>
            <person name="Lenzi L."/>
            <person name="Haldenby T S."/>
            <person name="Uol C."/>
        </authorList>
    </citation>
    <scope>NUCLEOTIDE SEQUENCE</scope>
</reference>
<dbReference type="InterPro" id="IPR019179">
    <property type="entry name" value="CC149"/>
</dbReference>
<evidence type="ECO:0000313" key="5">
    <source>
        <dbReference type="EMBL" id="CAL5131031.1"/>
    </source>
</evidence>
<comment type="similarity">
    <text evidence="1">Belongs to the CCDC149 family.</text>
</comment>
<feature type="region of interest" description="Disordered" evidence="4">
    <location>
        <begin position="298"/>
        <end position="344"/>
    </location>
</feature>
<keyword evidence="2 3" id="KW-0175">Coiled coil</keyword>
<gene>
    <name evidence="5" type="ORF">CDAUBV1_LOCUS3223</name>
</gene>
<dbReference type="PANTHER" id="PTHR21682:SF2">
    <property type="entry name" value="COILED-COIL DOMAIN-CONTAINING PROTEIN 149"/>
    <property type="match status" value="1"/>
</dbReference>
<evidence type="ECO:0000256" key="3">
    <source>
        <dbReference type="SAM" id="Coils"/>
    </source>
</evidence>
<accession>A0AAV2T2I7</accession>
<feature type="coiled-coil region" evidence="3">
    <location>
        <begin position="92"/>
        <end position="233"/>
    </location>
</feature>
<dbReference type="EMBL" id="CAXLJL010000079">
    <property type="protein sequence ID" value="CAL5131031.1"/>
    <property type="molecule type" value="Genomic_DNA"/>
</dbReference>
<protein>
    <recommendedName>
        <fullName evidence="7">Coiled-coil domain-containing protein 149</fullName>
    </recommendedName>
</protein>
<organism evidence="5 6">
    <name type="scientific">Calicophoron daubneyi</name>
    <name type="common">Rumen fluke</name>
    <name type="synonym">Paramphistomum daubneyi</name>
    <dbReference type="NCBI Taxonomy" id="300641"/>
    <lineage>
        <taxon>Eukaryota</taxon>
        <taxon>Metazoa</taxon>
        <taxon>Spiralia</taxon>
        <taxon>Lophotrochozoa</taxon>
        <taxon>Platyhelminthes</taxon>
        <taxon>Trematoda</taxon>
        <taxon>Digenea</taxon>
        <taxon>Plagiorchiida</taxon>
        <taxon>Pronocephalata</taxon>
        <taxon>Paramphistomoidea</taxon>
        <taxon>Paramphistomidae</taxon>
        <taxon>Calicophoron</taxon>
    </lineage>
</organism>
<dbReference type="Proteomes" id="UP001497525">
    <property type="component" value="Unassembled WGS sequence"/>
</dbReference>
<dbReference type="AlphaFoldDB" id="A0AAV2T2I7"/>
<evidence type="ECO:0000256" key="4">
    <source>
        <dbReference type="SAM" id="MobiDB-lite"/>
    </source>
</evidence>
<dbReference type="PANTHER" id="PTHR21682">
    <property type="entry name" value="COILED-COIL DOMAIN-CONTAINING PROTEIN 149"/>
    <property type="match status" value="1"/>
</dbReference>
<sequence length="344" mass="38498">MIDERLVAEIDVLKTDLAVVSKKLDSKSQAVIILHEALEKCKGERDEFKRMAEQVMSRYQLLRKTLSQGTQSDGFSAKGLSQLSSQHLASLLVESREANRGLQQEIAELKTKLGEATGDIKVLRQQLRENTVNNNHKGTSLNKQELVYHMEKLTVQIQELQSELARCSDEKQELAAERDIYRNKCDRLNNELNYILNGDERKLIDVDALINEKKTLTNRLQTVEEEKRHAMTTLSKYKKILENKLCKASSVSSDVFLTPRSSPLCKGQSSLIGRSKSYSDSAEDAAVPYTSESNSVICSTFQNEPPDQSASTKDDKSPKALAEVALNSSQTAATPEDLNEHKPV</sequence>
<comment type="caution">
    <text evidence="5">The sequence shown here is derived from an EMBL/GenBank/DDBJ whole genome shotgun (WGS) entry which is preliminary data.</text>
</comment>
<evidence type="ECO:0008006" key="7">
    <source>
        <dbReference type="Google" id="ProtNLM"/>
    </source>
</evidence>
<proteinExistence type="inferred from homology"/>
<dbReference type="Pfam" id="PF09789">
    <property type="entry name" value="CC149"/>
    <property type="match status" value="1"/>
</dbReference>
<evidence type="ECO:0000256" key="2">
    <source>
        <dbReference type="ARBA" id="ARBA00023054"/>
    </source>
</evidence>